<dbReference type="RefSeq" id="WP_205258242.1">
    <property type="nucleotide sequence ID" value="NZ_BAAAPV010000002.1"/>
</dbReference>
<evidence type="ECO:0000313" key="2">
    <source>
        <dbReference type="EMBL" id="MBM9478120.1"/>
    </source>
</evidence>
<keyword evidence="3" id="KW-1185">Reference proteome</keyword>
<feature type="transmembrane region" description="Helical" evidence="1">
    <location>
        <begin position="16"/>
        <end position="42"/>
    </location>
</feature>
<dbReference type="AlphaFoldDB" id="A0A938YSL5"/>
<proteinExistence type="predicted"/>
<comment type="caution">
    <text evidence="2">The sequence shown here is derived from an EMBL/GenBank/DDBJ whole genome shotgun (WGS) entry which is preliminary data.</text>
</comment>
<reference evidence="2" key="1">
    <citation type="submission" date="2021-01" db="EMBL/GenBank/DDBJ databases">
        <title>KCTC 19127 draft genome.</title>
        <authorList>
            <person name="An D."/>
        </authorList>
    </citation>
    <scope>NUCLEOTIDE SEQUENCE</scope>
    <source>
        <strain evidence="2">KCTC 19127</strain>
    </source>
</reference>
<gene>
    <name evidence="2" type="ORF">JL107_16860</name>
</gene>
<feature type="transmembrane region" description="Helical" evidence="1">
    <location>
        <begin position="48"/>
        <end position="71"/>
    </location>
</feature>
<dbReference type="Proteomes" id="UP000663801">
    <property type="component" value="Unassembled WGS sequence"/>
</dbReference>
<evidence type="ECO:0000256" key="1">
    <source>
        <dbReference type="SAM" id="Phobius"/>
    </source>
</evidence>
<name>A0A938YSL5_9ACTN</name>
<accession>A0A938YSL5</accession>
<evidence type="ECO:0000313" key="3">
    <source>
        <dbReference type="Proteomes" id="UP000663801"/>
    </source>
</evidence>
<dbReference type="EMBL" id="JAERWL010000015">
    <property type="protein sequence ID" value="MBM9478120.1"/>
    <property type="molecule type" value="Genomic_DNA"/>
</dbReference>
<protein>
    <submittedName>
        <fullName evidence="2">Uncharacterized protein</fullName>
    </submittedName>
</protein>
<keyword evidence="1" id="KW-1133">Transmembrane helix</keyword>
<keyword evidence="1" id="KW-0472">Membrane</keyword>
<keyword evidence="1" id="KW-0812">Transmembrane</keyword>
<organism evidence="2 3">
    <name type="scientific">Nakamurella flavida</name>
    <dbReference type="NCBI Taxonomy" id="363630"/>
    <lineage>
        <taxon>Bacteria</taxon>
        <taxon>Bacillati</taxon>
        <taxon>Actinomycetota</taxon>
        <taxon>Actinomycetes</taxon>
        <taxon>Nakamurellales</taxon>
        <taxon>Nakamurellaceae</taxon>
        <taxon>Nakamurella</taxon>
    </lineage>
</organism>
<sequence length="156" mass="16475">MTLTGETTPQIQRPALVAAVALTVGYLAVMLAVAVPLALVLVGPLSSGWAAVVALAIVCGPMLAELAVQVLRLLCTPQVRSLPAHRRELAAATGAPVFVMSSLVRSNREGEGSQLLQVLHEEWQATGAVLLLTRPRRRWPTTTPRTAPSLTVSTGR</sequence>